<keyword evidence="3" id="KW-1003">Cell membrane</keyword>
<dbReference type="GO" id="GO:0019350">
    <property type="term" value="P:teichoic acid biosynthetic process"/>
    <property type="evidence" value="ECO:0007669"/>
    <property type="project" value="UniProtKB-KW"/>
</dbReference>
<organism evidence="7 8">
    <name type="scientific">Planococcus halocryophilus</name>
    <dbReference type="NCBI Taxonomy" id="1215089"/>
    <lineage>
        <taxon>Bacteria</taxon>
        <taxon>Bacillati</taxon>
        <taxon>Bacillota</taxon>
        <taxon>Bacilli</taxon>
        <taxon>Bacillales</taxon>
        <taxon>Caryophanaceae</taxon>
        <taxon>Planococcus</taxon>
    </lineage>
</organism>
<keyword evidence="8" id="KW-1185">Reference proteome</keyword>
<dbReference type="OrthoDB" id="396512at2"/>
<evidence type="ECO:0000256" key="6">
    <source>
        <dbReference type="ARBA" id="ARBA00023136"/>
    </source>
</evidence>
<dbReference type="SUPFAM" id="SSF53756">
    <property type="entry name" value="UDP-Glycosyltransferase/glycogen phosphorylase"/>
    <property type="match status" value="1"/>
</dbReference>
<evidence type="ECO:0000256" key="4">
    <source>
        <dbReference type="ARBA" id="ARBA00022679"/>
    </source>
</evidence>
<dbReference type="RefSeq" id="WP_065528171.1">
    <property type="nucleotide sequence ID" value="NZ_CP016537.2"/>
</dbReference>
<dbReference type="Gene3D" id="3.40.50.12580">
    <property type="match status" value="1"/>
</dbReference>
<gene>
    <name evidence="7" type="ORF">BBI08_08415</name>
</gene>
<protein>
    <submittedName>
        <fullName evidence="7">Teichoic acid biosynthesis protein</fullName>
    </submittedName>
</protein>
<evidence type="ECO:0000256" key="2">
    <source>
        <dbReference type="ARBA" id="ARBA00010488"/>
    </source>
</evidence>
<keyword evidence="6" id="KW-0472">Membrane</keyword>
<evidence type="ECO:0000256" key="5">
    <source>
        <dbReference type="ARBA" id="ARBA00022944"/>
    </source>
</evidence>
<dbReference type="InterPro" id="IPR043148">
    <property type="entry name" value="TagF_C"/>
</dbReference>
<dbReference type="GO" id="GO:0047355">
    <property type="term" value="F:CDP-glycerol glycerophosphotransferase activity"/>
    <property type="evidence" value="ECO:0007669"/>
    <property type="project" value="InterPro"/>
</dbReference>
<reference evidence="8" key="2">
    <citation type="submission" date="2016-10" db="EMBL/GenBank/DDBJ databases">
        <authorList>
            <person name="See-Too W.S."/>
        </authorList>
    </citation>
    <scope>NUCLEOTIDE SEQUENCE [LARGE SCALE GENOMIC DNA]</scope>
    <source>
        <strain evidence="8">DSM 24743</strain>
    </source>
</reference>
<dbReference type="GO" id="GO:0005886">
    <property type="term" value="C:plasma membrane"/>
    <property type="evidence" value="ECO:0007669"/>
    <property type="project" value="UniProtKB-SubCell"/>
</dbReference>
<reference evidence="8" key="1">
    <citation type="submission" date="2016-07" db="EMBL/GenBank/DDBJ databases">
        <authorList>
            <person name="See-Too W.S."/>
        </authorList>
    </citation>
    <scope>NUCLEOTIDE SEQUENCE [LARGE SCALE GENOMIC DNA]</scope>
    <source>
        <strain evidence="8">DSM 24743</strain>
    </source>
</reference>
<keyword evidence="5" id="KW-0777">Teichoic acid biosynthesis</keyword>
<dbReference type="Proteomes" id="UP000092687">
    <property type="component" value="Chromosome"/>
</dbReference>
<keyword evidence="4" id="KW-0808">Transferase</keyword>
<dbReference type="Pfam" id="PF04464">
    <property type="entry name" value="Glyphos_transf"/>
    <property type="match status" value="1"/>
</dbReference>
<dbReference type="STRING" id="1215089.BBI08_08415"/>
<dbReference type="InterPro" id="IPR007554">
    <property type="entry name" value="Glycerophosphate_synth"/>
</dbReference>
<proteinExistence type="inferred from homology"/>
<dbReference type="EMBL" id="CP016537">
    <property type="protein sequence ID" value="ANU13870.1"/>
    <property type="molecule type" value="Genomic_DNA"/>
</dbReference>
<sequence>MIFKEILSELRKKIVKKVAVEKYYLKEQNLLFEFKLSNFFVVKKVIKAEFLINKEKYRLNCEVLHNNRLIVKIPQHLLNLVTSSSSLQLTINNKKMWITEHEIYEVDDFKEGILIGQKILSIKVKRNIIIENHYAGFHFMNTSISTIVESVKYNAFTLSIRLPYVLKEGSRDIELYGFNNFQFRILKGKRLDEGSLFVFDEFSEMAAGLWRMFLYADHKLYSLYLENDFTESVSSYHHQFKILCRESYLYLELQPHTMEIDFISIEEKQNSEILFSFSLGNRVTDVEYSLQVDEPKSGLLETYPLKNENGLFQTTLPMNNLMDNLFVKRFFIVEHSDEPKVYRFSLDKRTLQNTTTRYKVISNSQLVKLKFYRRKDLSLGLAMTPAKLKKSIREVKDFQVEGVIGAIEEFIGSKAYLMVEDRASQESLQVPISGEFTVDFNTLDLISLKSKDKTVLDLFVVIENNSQDVIRKEKIRYTKAQYKKDNYYSYIKQLDDNGDEHHFMITTTPFNNVKVEAFTVRNDVKIPQDTKTKDENVWLMGERANTAQDNGIVFFKWLQEHTSIEAYYVIEEDSSEYEHIKHLTNVLIFGSDKHFEIAFKAKVLLGTHDLENILPYKPAKGFFGYEETLKIFLQHGVLGRKNVEYHKKNYDMPFDLFIVSSEPEKKVIVMDEMGYDDHEVVATGLARFDNLIQVDPPKDILLMPTWRDWINTDEQFLKSEYFMAYANLIQNEKLLGLLEEYDVNINFYPHYRAQDYFQSEIEDMHERIKFIPLGSQTVQQLLIDHALLITDYSSVSFDFTLLNKPVVYYHFDVERFFRKGILRPIEETFIGGIGSYEEELVTIIEDRIKSNFANFEYEITGIIKHQDQNNSRRIYDEVQKLLEVKRNS</sequence>
<comment type="similarity">
    <text evidence="2">Belongs to the CDP-glycerol glycerophosphotransferase family.</text>
</comment>
<dbReference type="Gene3D" id="3.40.50.11820">
    <property type="match status" value="1"/>
</dbReference>
<dbReference type="KEGG" id="phc:BBI08_08415"/>
<name>A0A1C7DQG8_9BACL</name>
<accession>A0A1C7DQG8</accession>
<evidence type="ECO:0000256" key="3">
    <source>
        <dbReference type="ARBA" id="ARBA00022475"/>
    </source>
</evidence>
<evidence type="ECO:0000313" key="7">
    <source>
        <dbReference type="EMBL" id="ANU13870.1"/>
    </source>
</evidence>
<dbReference type="AlphaFoldDB" id="A0A1C7DQG8"/>
<dbReference type="InterPro" id="IPR043149">
    <property type="entry name" value="TagF_N"/>
</dbReference>
<evidence type="ECO:0000256" key="1">
    <source>
        <dbReference type="ARBA" id="ARBA00004202"/>
    </source>
</evidence>
<comment type="subcellular location">
    <subcellularLocation>
        <location evidence="1">Cell membrane</location>
        <topology evidence="1">Peripheral membrane protein</topology>
    </subcellularLocation>
</comment>
<evidence type="ECO:0000313" key="8">
    <source>
        <dbReference type="Proteomes" id="UP000092687"/>
    </source>
</evidence>